<organism evidence="1 2">
    <name type="scientific">Pyropia yezoensis</name>
    <name type="common">Susabi-nori</name>
    <name type="synonym">Porphyra yezoensis</name>
    <dbReference type="NCBI Taxonomy" id="2788"/>
    <lineage>
        <taxon>Eukaryota</taxon>
        <taxon>Rhodophyta</taxon>
        <taxon>Bangiophyceae</taxon>
        <taxon>Bangiales</taxon>
        <taxon>Bangiaceae</taxon>
        <taxon>Pyropia</taxon>
    </lineage>
</organism>
<keyword evidence="2" id="KW-1185">Reference proteome</keyword>
<comment type="caution">
    <text evidence="1">The sequence shown here is derived from an EMBL/GenBank/DDBJ whole genome shotgun (WGS) entry which is preliminary data.</text>
</comment>
<name>A0ACC3BWD3_PYRYE</name>
<gene>
    <name evidence="1" type="ORF">I4F81_004913</name>
</gene>
<dbReference type="EMBL" id="CM020618">
    <property type="protein sequence ID" value="KAK1862339.1"/>
    <property type="molecule type" value="Genomic_DNA"/>
</dbReference>
<protein>
    <submittedName>
        <fullName evidence="1">Uncharacterized protein</fullName>
    </submittedName>
</protein>
<sequence length="313" mass="34103">MASDGLTRVVKLGVDNYMQWSLQIEHLMKSKGCWESVEPANERRPPAAGTPAAPGAIDNASTAASAAAATSATRAEKEGLAMALMVMNVDARHYATFRTHPTARGAWRALAARFRSREPARELNLRRQLNTIRVGAGEDITSYFNRAQTITWELGVLGVAFDGKHVLSALLAGLSSKHDDARRFLSLQRGLTLDDALDDLLAAEARDELDNGHKDKRADGAALAATDKQHRDSAKEEQHHKDRRARACFYCHKPGHQKRNCSERKKEDGEREPDRALAGMALMARCSYAAPLGVVSRPPFTSTSRTSGGAACC</sequence>
<proteinExistence type="predicted"/>
<evidence type="ECO:0000313" key="1">
    <source>
        <dbReference type="EMBL" id="KAK1862339.1"/>
    </source>
</evidence>
<evidence type="ECO:0000313" key="2">
    <source>
        <dbReference type="Proteomes" id="UP000798662"/>
    </source>
</evidence>
<reference evidence="1" key="1">
    <citation type="submission" date="2019-11" db="EMBL/GenBank/DDBJ databases">
        <title>Nori genome reveals adaptations in red seaweeds to the harsh intertidal environment.</title>
        <authorList>
            <person name="Wang D."/>
            <person name="Mao Y."/>
        </authorList>
    </citation>
    <scope>NUCLEOTIDE SEQUENCE</scope>
    <source>
        <tissue evidence="1">Gametophyte</tissue>
    </source>
</reference>
<accession>A0ACC3BWD3</accession>
<dbReference type="Proteomes" id="UP000798662">
    <property type="component" value="Chromosome 1"/>
</dbReference>